<name>A0AA38YX52_VITRO</name>
<organism evidence="2 3">
    <name type="scientific">Vitis rotundifolia</name>
    <name type="common">Muscadine grape</name>
    <dbReference type="NCBI Taxonomy" id="103349"/>
    <lineage>
        <taxon>Eukaryota</taxon>
        <taxon>Viridiplantae</taxon>
        <taxon>Streptophyta</taxon>
        <taxon>Embryophyta</taxon>
        <taxon>Tracheophyta</taxon>
        <taxon>Spermatophyta</taxon>
        <taxon>Magnoliopsida</taxon>
        <taxon>eudicotyledons</taxon>
        <taxon>Gunneridae</taxon>
        <taxon>Pentapetalae</taxon>
        <taxon>rosids</taxon>
        <taxon>Vitales</taxon>
        <taxon>Vitaceae</taxon>
        <taxon>Viteae</taxon>
        <taxon>Vitis</taxon>
    </lineage>
</organism>
<reference evidence="2 3" key="1">
    <citation type="journal article" date="2023" name="BMC Biotechnol.">
        <title>Vitis rotundifolia cv Carlos genome sequencing.</title>
        <authorList>
            <person name="Huff M."/>
            <person name="Hulse-Kemp A."/>
            <person name="Scheffler B."/>
            <person name="Youngblood R."/>
            <person name="Simpson S."/>
            <person name="Babiker E."/>
            <person name="Staton M."/>
        </authorList>
    </citation>
    <scope>NUCLEOTIDE SEQUENCE [LARGE SCALE GENOMIC DNA]</scope>
    <source>
        <tissue evidence="2">Leaf</tissue>
    </source>
</reference>
<evidence type="ECO:0000313" key="3">
    <source>
        <dbReference type="Proteomes" id="UP001168098"/>
    </source>
</evidence>
<protein>
    <submittedName>
        <fullName evidence="2">Uncharacterized protein</fullName>
    </submittedName>
</protein>
<evidence type="ECO:0000313" key="2">
    <source>
        <dbReference type="EMBL" id="KAJ9678330.1"/>
    </source>
</evidence>
<gene>
    <name evidence="2" type="ORF">PVL29_020484</name>
</gene>
<dbReference type="AlphaFoldDB" id="A0AA38YX52"/>
<dbReference type="Proteomes" id="UP001168098">
    <property type="component" value="Unassembled WGS sequence"/>
</dbReference>
<proteinExistence type="predicted"/>
<feature type="region of interest" description="Disordered" evidence="1">
    <location>
        <begin position="57"/>
        <end position="85"/>
    </location>
</feature>
<evidence type="ECO:0000256" key="1">
    <source>
        <dbReference type="SAM" id="MobiDB-lite"/>
    </source>
</evidence>
<sequence>MTLPAGRSAGRSEKTAPFCTKAWWARELEEMKMAGREPIRRVRIGPYLACKFRRMGSRSAKDVPSQRRLPMRGKEAGPGGRLSFGKKKSWRDLRRAAIQSETMKKKTHISIFC</sequence>
<accession>A0AA38YX52</accession>
<dbReference type="EMBL" id="JARBHA010000016">
    <property type="protein sequence ID" value="KAJ9678330.1"/>
    <property type="molecule type" value="Genomic_DNA"/>
</dbReference>
<keyword evidence="3" id="KW-1185">Reference proteome</keyword>
<comment type="caution">
    <text evidence="2">The sequence shown here is derived from an EMBL/GenBank/DDBJ whole genome shotgun (WGS) entry which is preliminary data.</text>
</comment>